<feature type="non-terminal residue" evidence="2">
    <location>
        <position position="1"/>
    </location>
</feature>
<gene>
    <name evidence="2" type="ORF">INF28_10420</name>
    <name evidence="3" type="ORF">INF28_12055</name>
    <name evidence="4" type="ORF">INF28_12360</name>
</gene>
<dbReference type="GO" id="GO:0015074">
    <property type="term" value="P:DNA integration"/>
    <property type="evidence" value="ECO:0007669"/>
    <property type="project" value="InterPro"/>
</dbReference>
<feature type="domain" description="Integrase catalytic" evidence="1">
    <location>
        <begin position="1"/>
        <end position="27"/>
    </location>
</feature>
<dbReference type="EMBL" id="JADCKB010000025">
    <property type="protein sequence ID" value="MBE5040873.1"/>
    <property type="molecule type" value="Genomic_DNA"/>
</dbReference>
<evidence type="ECO:0000313" key="5">
    <source>
        <dbReference type="Proteomes" id="UP000806542"/>
    </source>
</evidence>
<evidence type="ECO:0000313" key="2">
    <source>
        <dbReference type="EMBL" id="MBE5040873.1"/>
    </source>
</evidence>
<evidence type="ECO:0000313" key="3">
    <source>
        <dbReference type="EMBL" id="MBE5041185.1"/>
    </source>
</evidence>
<evidence type="ECO:0000313" key="4">
    <source>
        <dbReference type="EMBL" id="MBE5041245.1"/>
    </source>
</evidence>
<protein>
    <submittedName>
        <fullName evidence="2">IS3 family transposase</fullName>
    </submittedName>
</protein>
<name>A0A9D5RCC3_9FIRM</name>
<dbReference type="EMBL" id="JADCKB010000046">
    <property type="protein sequence ID" value="MBE5041245.1"/>
    <property type="molecule type" value="Genomic_DNA"/>
</dbReference>
<organism evidence="2 5">
    <name type="scientific">Ructibacterium gallinarum</name>
    <dbReference type="NCBI Taxonomy" id="2779355"/>
    <lineage>
        <taxon>Bacteria</taxon>
        <taxon>Bacillati</taxon>
        <taxon>Bacillota</taxon>
        <taxon>Clostridia</taxon>
        <taxon>Eubacteriales</taxon>
        <taxon>Oscillospiraceae</taxon>
        <taxon>Ructibacterium</taxon>
    </lineage>
</organism>
<dbReference type="InterPro" id="IPR001584">
    <property type="entry name" value="Integrase_cat-core"/>
</dbReference>
<keyword evidence="5" id="KW-1185">Reference proteome</keyword>
<dbReference type="Pfam" id="PF13333">
    <property type="entry name" value="rve_2"/>
    <property type="match status" value="1"/>
</dbReference>
<proteinExistence type="predicted"/>
<sequence>YIDYYNNERISLKLKGMSPVQFRTQSLAN</sequence>
<accession>A0A9D5RCC3</accession>
<dbReference type="Proteomes" id="UP000806542">
    <property type="component" value="Unassembled WGS sequence"/>
</dbReference>
<dbReference type="AlphaFoldDB" id="A0A9D5RCC3"/>
<dbReference type="EMBL" id="JADCKB010000040">
    <property type="protein sequence ID" value="MBE5041185.1"/>
    <property type="molecule type" value="Genomic_DNA"/>
</dbReference>
<evidence type="ECO:0000259" key="1">
    <source>
        <dbReference type="Pfam" id="PF13333"/>
    </source>
</evidence>
<reference evidence="2" key="1">
    <citation type="submission" date="2020-10" db="EMBL/GenBank/DDBJ databases">
        <title>ChiBAC.</title>
        <authorList>
            <person name="Zenner C."/>
            <person name="Hitch T.C.A."/>
            <person name="Clavel T."/>
        </authorList>
    </citation>
    <scope>NUCLEOTIDE SEQUENCE</scope>
    <source>
        <strain evidence="2">DSM 107454</strain>
    </source>
</reference>
<dbReference type="RefSeq" id="WP_226393436.1">
    <property type="nucleotide sequence ID" value="NZ_JADCKB010000025.1"/>
</dbReference>
<comment type="caution">
    <text evidence="2">The sequence shown here is derived from an EMBL/GenBank/DDBJ whole genome shotgun (WGS) entry which is preliminary data.</text>
</comment>